<feature type="domain" description="Disease resistance protein winged helix" evidence="7">
    <location>
        <begin position="439"/>
        <end position="504"/>
    </location>
</feature>
<dbReference type="InterPro" id="IPR058922">
    <property type="entry name" value="WHD_DRP"/>
</dbReference>
<dbReference type="Pfam" id="PF23598">
    <property type="entry name" value="LRR_14"/>
    <property type="match status" value="1"/>
</dbReference>
<gene>
    <name evidence="10" type="primary">LOC110778521</name>
</gene>
<dbReference type="PRINTS" id="PR00364">
    <property type="entry name" value="DISEASERSIST"/>
</dbReference>
<evidence type="ECO:0000256" key="4">
    <source>
        <dbReference type="ARBA" id="ARBA00022840"/>
    </source>
</evidence>
<dbReference type="Pfam" id="PF00931">
    <property type="entry name" value="NB-ARC"/>
    <property type="match status" value="1"/>
</dbReference>
<dbReference type="PANTHER" id="PTHR36766">
    <property type="entry name" value="PLANT BROAD-SPECTRUM MILDEW RESISTANCE PROTEIN RPW8"/>
    <property type="match status" value="1"/>
</dbReference>
<dbReference type="SUPFAM" id="SSF52058">
    <property type="entry name" value="L domain-like"/>
    <property type="match status" value="1"/>
</dbReference>
<dbReference type="GO" id="GO:0043531">
    <property type="term" value="F:ADP binding"/>
    <property type="evidence" value="ECO:0007669"/>
    <property type="project" value="InterPro"/>
</dbReference>
<dbReference type="Pfam" id="PF23559">
    <property type="entry name" value="WHD_DRP"/>
    <property type="match status" value="1"/>
</dbReference>
<keyword evidence="1" id="KW-0677">Repeat</keyword>
<evidence type="ECO:0000259" key="6">
    <source>
        <dbReference type="Pfam" id="PF18052"/>
    </source>
</evidence>
<dbReference type="Gene3D" id="3.80.10.10">
    <property type="entry name" value="Ribonuclease Inhibitor"/>
    <property type="match status" value="1"/>
</dbReference>
<evidence type="ECO:0000259" key="8">
    <source>
        <dbReference type="Pfam" id="PF23598"/>
    </source>
</evidence>
<dbReference type="GO" id="GO:0051707">
    <property type="term" value="P:response to other organism"/>
    <property type="evidence" value="ECO:0007669"/>
    <property type="project" value="UniProtKB-ARBA"/>
</dbReference>
<dbReference type="KEGG" id="soe:110778521"/>
<dbReference type="InterPro" id="IPR041118">
    <property type="entry name" value="Rx_N"/>
</dbReference>
<dbReference type="InterPro" id="IPR002182">
    <property type="entry name" value="NB-ARC"/>
</dbReference>
<evidence type="ECO:0000256" key="3">
    <source>
        <dbReference type="ARBA" id="ARBA00022821"/>
    </source>
</evidence>
<dbReference type="Pfam" id="PF18052">
    <property type="entry name" value="Rx_N"/>
    <property type="match status" value="1"/>
</dbReference>
<protein>
    <submittedName>
        <fullName evidence="10">Disease resistance protein RGA4</fullName>
    </submittedName>
</protein>
<dbReference type="InterPro" id="IPR032675">
    <property type="entry name" value="LRR_dom_sf"/>
</dbReference>
<dbReference type="PANTHER" id="PTHR36766:SF57">
    <property type="entry name" value="DISEASE RESISTANCE PROTEIN RGA1"/>
    <property type="match status" value="1"/>
</dbReference>
<proteinExistence type="predicted"/>
<feature type="domain" description="Disease resistance N-terminal" evidence="6">
    <location>
        <begin position="23"/>
        <end position="104"/>
    </location>
</feature>
<dbReference type="Gene3D" id="3.40.50.300">
    <property type="entry name" value="P-loop containing nucleotide triphosphate hydrolases"/>
    <property type="match status" value="1"/>
</dbReference>
<keyword evidence="3" id="KW-0611">Plant defense</keyword>
<dbReference type="GO" id="GO:0006952">
    <property type="term" value="P:defense response"/>
    <property type="evidence" value="ECO:0007669"/>
    <property type="project" value="UniProtKB-KW"/>
</dbReference>
<dbReference type="InterPro" id="IPR027417">
    <property type="entry name" value="P-loop_NTPase"/>
</dbReference>
<keyword evidence="2" id="KW-0547">Nucleotide-binding</keyword>
<dbReference type="AlphaFoldDB" id="A0A9R0HXA2"/>
<evidence type="ECO:0000259" key="7">
    <source>
        <dbReference type="Pfam" id="PF23559"/>
    </source>
</evidence>
<dbReference type="InterPro" id="IPR055414">
    <property type="entry name" value="LRR_R13L4/SHOC2-like"/>
</dbReference>
<dbReference type="SUPFAM" id="SSF52540">
    <property type="entry name" value="P-loop containing nucleoside triphosphate hydrolases"/>
    <property type="match status" value="1"/>
</dbReference>
<reference evidence="10" key="2">
    <citation type="submission" date="2025-08" db="UniProtKB">
        <authorList>
            <consortium name="RefSeq"/>
        </authorList>
    </citation>
    <scope>IDENTIFICATION</scope>
    <source>
        <tissue evidence="10">Leaf</tissue>
    </source>
</reference>
<evidence type="ECO:0000256" key="2">
    <source>
        <dbReference type="ARBA" id="ARBA00022741"/>
    </source>
</evidence>
<dbReference type="RefSeq" id="XP_021838767.1">
    <property type="nucleotide sequence ID" value="XM_021983075.2"/>
</dbReference>
<evidence type="ECO:0000313" key="9">
    <source>
        <dbReference type="Proteomes" id="UP000813463"/>
    </source>
</evidence>
<keyword evidence="9" id="KW-1185">Reference proteome</keyword>
<feature type="domain" description="NB-ARC" evidence="5">
    <location>
        <begin position="193"/>
        <end position="350"/>
    </location>
</feature>
<name>A0A9R0HXA2_SPIOL</name>
<dbReference type="GO" id="GO:0005524">
    <property type="term" value="F:ATP binding"/>
    <property type="evidence" value="ECO:0007669"/>
    <property type="project" value="UniProtKB-KW"/>
</dbReference>
<dbReference type="InterPro" id="IPR042197">
    <property type="entry name" value="Apaf_helical"/>
</dbReference>
<sequence>MAEIMLLIAKSTLGKIASFTGDLIISSVTKEMKAVMSVKKDVENIGNKLEAICAVLEDADERQYVNNAFHIWIRNLKRVVYDIDDLLDEVAFDALKHRVNGSHLSSLLRYISPSSNLLFSLQLSHKIRDLRENLENIVANRNEFGLTEHLVERSADEDNWSTFNRVPVVNRPDIVGRCIAEKEILEKIGAVRKYDNLYVLPIVGMGGIGKTVLAKLVYCDVKHFDVKVWVSVSEKFDMNKIIKGILEYSHIRSCCSVSNNVEMGLRQVNKFLSRKKYFLVLDDVWEDKIDEWRKLRNILAVGKKGSVVLVTTRKRQVASITKTVDTYYLDCLPNDVCWDIFKQLAFEKDEEKRYPNLTGIGLSIVEKCHGVPTVVKSLGKILRNERDNQEWHRIAQMDNFIELIHQHDVKVLKTLEISYHKLPSHLKLCFAYLSLCFKGTDLKTNYVSYMWSALGLLPQNEDIELMGYSYFMKLVSDSLLLEPSSHSIGNYCECKMHGIWHDLAVNILGEELAIVNFDKLAVTEFTRHIVWELSFDSFKDKIFPQELRIARKARTFRFGYNMKTCISKSFLEEIISNFRFLRLLDLRTLWFEDLPKSIGNLKHLRFLDISENPYIKSLPNTICKLLNLEAFHVSYCEKLQKLPKDIYQLQSLKKLSMTTCQVSLGTRFIELSFLQSLTLRSCKGLTSMWDDDNVRHLNSLRTLNIIDCPKLTCLPNWFTSLKEITISDCPNMSCLPATFRHLTSLKRLYIERCSLLSTRYNAQDGHDYSLVRHIPELWITW</sequence>
<evidence type="ECO:0000259" key="5">
    <source>
        <dbReference type="Pfam" id="PF00931"/>
    </source>
</evidence>
<reference evidence="9" key="1">
    <citation type="journal article" date="2021" name="Nat. Commun.">
        <title>Genomic analyses provide insights into spinach domestication and the genetic basis of agronomic traits.</title>
        <authorList>
            <person name="Cai X."/>
            <person name="Sun X."/>
            <person name="Xu C."/>
            <person name="Sun H."/>
            <person name="Wang X."/>
            <person name="Ge C."/>
            <person name="Zhang Z."/>
            <person name="Wang Q."/>
            <person name="Fei Z."/>
            <person name="Jiao C."/>
            <person name="Wang Q."/>
        </authorList>
    </citation>
    <scope>NUCLEOTIDE SEQUENCE [LARGE SCALE GENOMIC DNA]</scope>
    <source>
        <strain evidence="9">cv. Varoflay</strain>
    </source>
</reference>
<evidence type="ECO:0000313" key="10">
    <source>
        <dbReference type="RefSeq" id="XP_021838767.1"/>
    </source>
</evidence>
<organism evidence="9 10">
    <name type="scientific">Spinacia oleracea</name>
    <name type="common">Spinach</name>
    <dbReference type="NCBI Taxonomy" id="3562"/>
    <lineage>
        <taxon>Eukaryota</taxon>
        <taxon>Viridiplantae</taxon>
        <taxon>Streptophyta</taxon>
        <taxon>Embryophyta</taxon>
        <taxon>Tracheophyta</taxon>
        <taxon>Spermatophyta</taxon>
        <taxon>Magnoliopsida</taxon>
        <taxon>eudicotyledons</taxon>
        <taxon>Gunneridae</taxon>
        <taxon>Pentapetalae</taxon>
        <taxon>Caryophyllales</taxon>
        <taxon>Chenopodiaceae</taxon>
        <taxon>Chenopodioideae</taxon>
        <taxon>Anserineae</taxon>
        <taxon>Spinacia</taxon>
    </lineage>
</organism>
<evidence type="ECO:0000256" key="1">
    <source>
        <dbReference type="ARBA" id="ARBA00022737"/>
    </source>
</evidence>
<feature type="domain" description="Disease resistance R13L4/SHOC-2-like LRR" evidence="8">
    <location>
        <begin position="573"/>
        <end position="751"/>
    </location>
</feature>
<dbReference type="Gene3D" id="1.20.5.4130">
    <property type="match status" value="1"/>
</dbReference>
<dbReference type="GeneID" id="110778521"/>
<keyword evidence="4" id="KW-0067">ATP-binding</keyword>
<dbReference type="Gene3D" id="1.10.8.430">
    <property type="entry name" value="Helical domain of apoptotic protease-activating factors"/>
    <property type="match status" value="1"/>
</dbReference>
<dbReference type="OrthoDB" id="2018467at2759"/>
<accession>A0A9R0HXA2</accession>
<dbReference type="Proteomes" id="UP000813463">
    <property type="component" value="Chromosome 3"/>
</dbReference>